<name>A0AAE0TNC6_9PEZI</name>
<evidence type="ECO:0000313" key="2">
    <source>
        <dbReference type="EMBL" id="KAK3670513.1"/>
    </source>
</evidence>
<comment type="caution">
    <text evidence="2">The sequence shown here is derived from an EMBL/GenBank/DDBJ whole genome shotgun (WGS) entry which is preliminary data.</text>
</comment>
<accession>A0AAE0TNC6</accession>
<feature type="region of interest" description="Disordered" evidence="1">
    <location>
        <begin position="418"/>
        <end position="438"/>
    </location>
</feature>
<dbReference type="Proteomes" id="UP001274830">
    <property type="component" value="Unassembled WGS sequence"/>
</dbReference>
<organism evidence="2 3">
    <name type="scientific">Recurvomyces mirabilis</name>
    <dbReference type="NCBI Taxonomy" id="574656"/>
    <lineage>
        <taxon>Eukaryota</taxon>
        <taxon>Fungi</taxon>
        <taxon>Dikarya</taxon>
        <taxon>Ascomycota</taxon>
        <taxon>Pezizomycotina</taxon>
        <taxon>Dothideomycetes</taxon>
        <taxon>Dothideomycetidae</taxon>
        <taxon>Mycosphaerellales</taxon>
        <taxon>Teratosphaeriaceae</taxon>
        <taxon>Recurvomyces</taxon>
    </lineage>
</organism>
<proteinExistence type="predicted"/>
<evidence type="ECO:0000313" key="3">
    <source>
        <dbReference type="Proteomes" id="UP001274830"/>
    </source>
</evidence>
<protein>
    <submittedName>
        <fullName evidence="2">Uncharacterized protein</fullName>
    </submittedName>
</protein>
<evidence type="ECO:0000256" key="1">
    <source>
        <dbReference type="SAM" id="MobiDB-lite"/>
    </source>
</evidence>
<reference evidence="2" key="1">
    <citation type="submission" date="2023-07" db="EMBL/GenBank/DDBJ databases">
        <title>Black Yeasts Isolated from many extreme environments.</title>
        <authorList>
            <person name="Coleine C."/>
            <person name="Stajich J.E."/>
            <person name="Selbmann L."/>
        </authorList>
    </citation>
    <scope>NUCLEOTIDE SEQUENCE</scope>
    <source>
        <strain evidence="2">CCFEE 5485</strain>
    </source>
</reference>
<sequence length="590" mass="63237">MGIVLAVFAFIGPLVEYAAVGALIAVEGFFFMTIDALFPAFAAEMAVVAAEAAAMAAEAGGVGTVGSAISLTSEVVGSSLGLEAGADVVSFVSTEASSLVTAEASNAFIISAEDAIAMGITDAEQLAEIAGWGSITTASGSKSILQSGLSSGMISDLTIQIADVGLEMPEFALEDLPDAMSTYFSSSGSSIMGDLPVVAAGGQIVPYMGQTSAQAVSDLAAGGAMVQRSGAQISKGKNDTFDMNQYSGVRPRMILKAEDNKYNRVIRDERLVLVWWHQPSGQAMVCWESNPKACGAIWGLWLTCYDWTNTNVPHDIAKLPWPNVNAFTPNGTAVIWSPDKTSVTKGKWAAPTAGDCEYWDRDWNPEDAEERVEEYEHADKDWVADSFMKGSWQPPKFRAAPLHQKVNMTKVYANREKVTEGGTDNPAKQHDGSASDTHIRRRQDVGEQLSQHFSNLPRKRSPGALKDYIDVGADIVLAHIAAHQSQGLLKSQGTRESIQQAIEEISKAHDKHYSGSFVERMSTPSVESGGTIVNGLVDAVVARVRPDDRRRMETFAVAAMAESPLNRALNGTASRIDGMVLRSLWERVHG</sequence>
<dbReference type="AlphaFoldDB" id="A0AAE0TNC6"/>
<dbReference type="EMBL" id="JAUTXT010000055">
    <property type="protein sequence ID" value="KAK3670513.1"/>
    <property type="molecule type" value="Genomic_DNA"/>
</dbReference>
<keyword evidence="3" id="KW-1185">Reference proteome</keyword>
<gene>
    <name evidence="2" type="ORF">LTR78_009617</name>
</gene>